<sequence length="289" mass="31390">MPLGTDHLTIATSAEFIPEVWSGKVIYAAESRLVAMPLVTEYSGFSGGDEGFGDVLHVPSISDFVANDKDANTEVTLQDPGDADDSLTINKHKETSYMIEDRLRKVALGTYLDFYSKKAGYAIAKAIDTDILAEYANAATIVGDSSTAITRENIVRAIFNLNDADVPMEDRAFVIAADGFSDILNIDEFTLYTNTGETPAPIVTGARGEVLGLPIFMSTNVPVAAGTPNAVHNLVLHKEAIGYAMPQPPRPQSDYMLEFLGWLYVVDAIYGVKTFRADFMVDFVSLEIV</sequence>
<proteinExistence type="predicted"/>
<evidence type="ECO:0008006" key="3">
    <source>
        <dbReference type="Google" id="ProtNLM"/>
    </source>
</evidence>
<dbReference type="EMBL" id="MEUW01000002">
    <property type="protein sequence ID" value="OGC44954.1"/>
    <property type="molecule type" value="Genomic_DNA"/>
</dbReference>
<dbReference type="AlphaFoldDB" id="A0A1F4UJ21"/>
<evidence type="ECO:0000313" key="2">
    <source>
        <dbReference type="Proteomes" id="UP000176583"/>
    </source>
</evidence>
<name>A0A1F4UJ21_UNCKA</name>
<comment type="caution">
    <text evidence="1">The sequence shown here is derived from an EMBL/GenBank/DDBJ whole genome shotgun (WGS) entry which is preliminary data.</text>
</comment>
<reference evidence="1 2" key="1">
    <citation type="journal article" date="2016" name="Nat. Commun.">
        <title>Thousands of microbial genomes shed light on interconnected biogeochemical processes in an aquifer system.</title>
        <authorList>
            <person name="Anantharaman K."/>
            <person name="Brown C.T."/>
            <person name="Hug L.A."/>
            <person name="Sharon I."/>
            <person name="Castelle C.J."/>
            <person name="Probst A.J."/>
            <person name="Thomas B.C."/>
            <person name="Singh A."/>
            <person name="Wilkins M.J."/>
            <person name="Karaoz U."/>
            <person name="Brodie E.L."/>
            <person name="Williams K.H."/>
            <person name="Hubbard S.S."/>
            <person name="Banfield J.F."/>
        </authorList>
    </citation>
    <scope>NUCLEOTIDE SEQUENCE [LARGE SCALE GENOMIC DNA]</scope>
</reference>
<dbReference type="SUPFAM" id="SSF56563">
    <property type="entry name" value="Major capsid protein gp5"/>
    <property type="match status" value="1"/>
</dbReference>
<accession>A0A1F4UJ21</accession>
<organism evidence="1 2">
    <name type="scientific">candidate division WWE3 bacterium RBG_19FT_COMBO_53_11</name>
    <dbReference type="NCBI Taxonomy" id="1802613"/>
    <lineage>
        <taxon>Bacteria</taxon>
        <taxon>Katanobacteria</taxon>
    </lineage>
</organism>
<gene>
    <name evidence="1" type="ORF">A2V54_01535</name>
</gene>
<dbReference type="Proteomes" id="UP000176583">
    <property type="component" value="Unassembled WGS sequence"/>
</dbReference>
<protein>
    <recommendedName>
        <fullName evidence="3">Capsid protein</fullName>
    </recommendedName>
</protein>
<evidence type="ECO:0000313" key="1">
    <source>
        <dbReference type="EMBL" id="OGC44954.1"/>
    </source>
</evidence>